<sequence length="655" mass="72426">MPSKAPRTSTNTSTNITAPSVPSWPREAAPQAAVNRLIEWIGSSCDDLRHDSSLAATCRRWQETYPANPSTMLLHLEGAVPALKLLEEIRTSRPDHALPESAFDGLRRITETKSEAGGYHGVYGHYQYVMSVDGNGKHLFYAGKGAAKMGAIGLVSFTDKQKGVDRRIKDEYFNLRARIKKLGWLPKEGERPHIRKMIYPPKDGYWVVKEWFGLLLGAESLDLVKAAYGMRTEEVDAVRVLFQDRNGKRRQDSGMDDTTFGLMDALWRLVETITIILSGQATTDLPNGQQAAPGPSPFIDVAFYPTAAEHYAVVRETIRPNLTLTGCNVRTPLLEEHERYDSVAAWQVAVGIILAYRPSTVLGNASFQSRWPTPPSAVETLGFTSSRLKDQQLQALRSIWTSPRAPSTGPASPAFRPTPRERAPEAISLAFDSGTKDASICIEIGALGNDGFMRTDLRRFAVWIGDGKMQIQRVLARVRRDDQGDFPMSPADAKLFRRIGCFLRVAQYHLRVNNLFVLADGPFYDGDIALSSSPSSAIARYVASPPQPPVFRPAGQPQLVGMDVAWQRVHEAHDINKAELALRAYDKAYDAIIKPARFEPSVALPRLDNLSLQGTVADAVRGAHRRHEWLRIEVGDFSAATTALAANLRSLSISE</sequence>
<keyword evidence="2" id="KW-1185">Reference proteome</keyword>
<comment type="caution">
    <text evidence="1">The sequence shown here is derived from an EMBL/GenBank/DDBJ whole genome shotgun (WGS) entry which is preliminary data.</text>
</comment>
<accession>A0ACC2WFP8</accession>
<reference evidence="1" key="1">
    <citation type="submission" date="2023-04" db="EMBL/GenBank/DDBJ databases">
        <title>Draft Genome sequencing of Naganishia species isolated from polar environments using Oxford Nanopore Technology.</title>
        <authorList>
            <person name="Leo P."/>
            <person name="Venkateswaran K."/>
        </authorList>
    </citation>
    <scope>NUCLEOTIDE SEQUENCE</scope>
    <source>
        <strain evidence="1">MNA-CCFEE 5262</strain>
    </source>
</reference>
<dbReference type="Proteomes" id="UP001230649">
    <property type="component" value="Unassembled WGS sequence"/>
</dbReference>
<name>A0ACC2WFP8_9TREE</name>
<evidence type="ECO:0000313" key="2">
    <source>
        <dbReference type="Proteomes" id="UP001230649"/>
    </source>
</evidence>
<protein>
    <submittedName>
        <fullName evidence="1">Uncharacterized protein</fullName>
    </submittedName>
</protein>
<organism evidence="1 2">
    <name type="scientific">Naganishia adeliensis</name>
    <dbReference type="NCBI Taxonomy" id="92952"/>
    <lineage>
        <taxon>Eukaryota</taxon>
        <taxon>Fungi</taxon>
        <taxon>Dikarya</taxon>
        <taxon>Basidiomycota</taxon>
        <taxon>Agaricomycotina</taxon>
        <taxon>Tremellomycetes</taxon>
        <taxon>Filobasidiales</taxon>
        <taxon>Filobasidiaceae</taxon>
        <taxon>Naganishia</taxon>
    </lineage>
</organism>
<evidence type="ECO:0000313" key="1">
    <source>
        <dbReference type="EMBL" id="KAJ9110558.1"/>
    </source>
</evidence>
<gene>
    <name evidence="1" type="ORF">QFC20_002887</name>
</gene>
<dbReference type="EMBL" id="JASBWS010000023">
    <property type="protein sequence ID" value="KAJ9110558.1"/>
    <property type="molecule type" value="Genomic_DNA"/>
</dbReference>
<proteinExistence type="predicted"/>